<dbReference type="HOGENOM" id="CLU_157187_0_0_5"/>
<organism evidence="2 3">
    <name type="scientific">Roseovarius mucosus DSM 17069</name>
    <dbReference type="NCBI Taxonomy" id="1288298"/>
    <lineage>
        <taxon>Bacteria</taxon>
        <taxon>Pseudomonadati</taxon>
        <taxon>Pseudomonadota</taxon>
        <taxon>Alphaproteobacteria</taxon>
        <taxon>Rhodobacterales</taxon>
        <taxon>Roseobacteraceae</taxon>
        <taxon>Roseovarius</taxon>
    </lineage>
</organism>
<reference evidence="2 3" key="1">
    <citation type="submission" date="2013-01" db="EMBL/GenBank/DDBJ databases">
        <authorList>
            <person name="Fiebig A."/>
            <person name="Goeker M."/>
            <person name="Klenk H.-P.P."/>
        </authorList>
    </citation>
    <scope>NUCLEOTIDE SEQUENCE [LARGE SCALE GENOMIC DNA]</scope>
    <source>
        <strain evidence="2 3">DSM 17069</strain>
    </source>
</reference>
<proteinExistence type="predicted"/>
<sequence length="117" mass="12836">MRCLCLVLALVAGPVAADEPEILGVQLDKTGGAWTVAVTVLHPDTGWGHYVDGWEVLDAAGNRLGYRLLHHPHVEEQPFTRSLPSLTLPEGTQEVFVRAHCSVDGWSTTPFRVELRP</sequence>
<dbReference type="Proteomes" id="UP000030021">
    <property type="component" value="Unassembled WGS sequence"/>
</dbReference>
<dbReference type="eggNOG" id="ENOG5032S0I">
    <property type="taxonomic scope" value="Bacteria"/>
</dbReference>
<feature type="chain" id="PRO_5001963474" evidence="1">
    <location>
        <begin position="18"/>
        <end position="117"/>
    </location>
</feature>
<dbReference type="EMBL" id="AONH01000001">
    <property type="protein sequence ID" value="KGM89883.1"/>
    <property type="molecule type" value="Genomic_DNA"/>
</dbReference>
<comment type="caution">
    <text evidence="2">The sequence shown here is derived from an EMBL/GenBank/DDBJ whole genome shotgun (WGS) entry which is preliminary data.</text>
</comment>
<name>A0A0A0HV23_9RHOB</name>
<evidence type="ECO:0000256" key="1">
    <source>
        <dbReference type="SAM" id="SignalP"/>
    </source>
</evidence>
<evidence type="ECO:0000313" key="3">
    <source>
        <dbReference type="Proteomes" id="UP000030021"/>
    </source>
</evidence>
<gene>
    <name evidence="2" type="ORF">rosmuc_00481</name>
</gene>
<keyword evidence="1" id="KW-0732">Signal</keyword>
<protein>
    <submittedName>
        <fullName evidence="2">Uncharacterized protein</fullName>
    </submittedName>
</protein>
<dbReference type="AlphaFoldDB" id="A0A0A0HV23"/>
<accession>A0A0A0HV23</accession>
<dbReference type="STRING" id="215743.ROSMUCSMR3_01793"/>
<evidence type="ECO:0000313" key="2">
    <source>
        <dbReference type="EMBL" id="KGM89883.1"/>
    </source>
</evidence>
<feature type="signal peptide" evidence="1">
    <location>
        <begin position="1"/>
        <end position="17"/>
    </location>
</feature>
<dbReference type="PATRIC" id="fig|1288298.3.peg.480"/>